<organism evidence="5 6">
    <name type="scientific">Dasania phycosphaerae</name>
    <dbReference type="NCBI Taxonomy" id="2950436"/>
    <lineage>
        <taxon>Bacteria</taxon>
        <taxon>Pseudomonadati</taxon>
        <taxon>Pseudomonadota</taxon>
        <taxon>Gammaproteobacteria</taxon>
        <taxon>Cellvibrionales</taxon>
        <taxon>Spongiibacteraceae</taxon>
        <taxon>Dasania</taxon>
    </lineage>
</organism>
<proteinExistence type="predicted"/>
<evidence type="ECO:0000256" key="2">
    <source>
        <dbReference type="ARBA" id="ARBA00022964"/>
    </source>
</evidence>
<dbReference type="InterPro" id="IPR042098">
    <property type="entry name" value="TauD-like_sf"/>
</dbReference>
<keyword evidence="1" id="KW-0479">Metal-binding</keyword>
<dbReference type="AlphaFoldDB" id="A0A9J6RJA6"/>
<dbReference type="Proteomes" id="UP001069090">
    <property type="component" value="Unassembled WGS sequence"/>
</dbReference>
<evidence type="ECO:0000256" key="4">
    <source>
        <dbReference type="ARBA" id="ARBA00023004"/>
    </source>
</evidence>
<dbReference type="GO" id="GO:0005506">
    <property type="term" value="F:iron ion binding"/>
    <property type="evidence" value="ECO:0007669"/>
    <property type="project" value="InterPro"/>
</dbReference>
<dbReference type="NCBIfam" id="NF002814">
    <property type="entry name" value="PRK02963.1"/>
    <property type="match status" value="1"/>
</dbReference>
<dbReference type="EC" id="1.14.11.64" evidence="5"/>
<dbReference type="GO" id="GO:0050498">
    <property type="term" value="F:oxidoreductase activity, acting on paired donors, with incorporation or reduction of molecular oxygen, with 2-oxoglutarate as one donor, and the other dehydrogenated"/>
    <property type="evidence" value="ECO:0007669"/>
    <property type="project" value="InterPro"/>
</dbReference>
<dbReference type="Gene3D" id="3.60.130.10">
    <property type="entry name" value="Clavaminate synthase-like"/>
    <property type="match status" value="1"/>
</dbReference>
<protein>
    <submittedName>
        <fullName evidence="5">Glutarate dioxygenase GlaH</fullName>
        <ecNumber evidence="5">1.14.11.64</ecNumber>
    </submittedName>
</protein>
<evidence type="ECO:0000313" key="5">
    <source>
        <dbReference type="EMBL" id="MCZ0864500.1"/>
    </source>
</evidence>
<evidence type="ECO:0000256" key="3">
    <source>
        <dbReference type="ARBA" id="ARBA00023002"/>
    </source>
</evidence>
<keyword evidence="3 5" id="KW-0560">Oxidoreductase</keyword>
<comment type="caution">
    <text evidence="5">The sequence shown here is derived from an EMBL/GenBank/DDBJ whole genome shotgun (WGS) entry which is preliminary data.</text>
</comment>
<accession>A0A9J6RJA6</accession>
<dbReference type="InterPro" id="IPR015038">
    <property type="entry name" value="GlaH"/>
</dbReference>
<dbReference type="RefSeq" id="WP_258330655.1">
    <property type="nucleotide sequence ID" value="NZ_JAPTGG010000003.1"/>
</dbReference>
<evidence type="ECO:0000256" key="1">
    <source>
        <dbReference type="ARBA" id="ARBA00022723"/>
    </source>
</evidence>
<gene>
    <name evidence="5" type="primary">glaH</name>
    <name evidence="5" type="ORF">O0V09_04775</name>
</gene>
<keyword evidence="2 5" id="KW-0223">Dioxygenase</keyword>
<dbReference type="Pfam" id="PF08943">
    <property type="entry name" value="CsiD"/>
    <property type="match status" value="1"/>
</dbReference>
<dbReference type="EMBL" id="JAPTGG010000003">
    <property type="protein sequence ID" value="MCZ0864500.1"/>
    <property type="molecule type" value="Genomic_DNA"/>
</dbReference>
<dbReference type="SUPFAM" id="SSF51197">
    <property type="entry name" value="Clavaminate synthase-like"/>
    <property type="match status" value="1"/>
</dbReference>
<keyword evidence="6" id="KW-1185">Reference proteome</keyword>
<evidence type="ECO:0000313" key="6">
    <source>
        <dbReference type="Proteomes" id="UP001069090"/>
    </source>
</evidence>
<name>A0A9J6RJA6_9GAMM</name>
<dbReference type="GO" id="GO:0106343">
    <property type="term" value="F:glutarate dioxygenase activity"/>
    <property type="evidence" value="ECO:0007669"/>
    <property type="project" value="UniProtKB-EC"/>
</dbReference>
<keyword evidence="4" id="KW-0408">Iron</keyword>
<sequence length="318" mass="36150">MNALALQKPASVSPIGFTVAPYPASQRLQVVTLSADTVKAFKSSCETYSVQAIEYKPFLRFALAEALDKITDYSLGAFLHATLRDRNTGGFLLEYEGQPVNTEEANQEGDFHVQLSTAISHICGIPNHDAMYGKFYARFTVENKDNSDSYLRQAHRRMELHNDGTFVNEQTDFVLMMKMAEENMDGGDSLLLHLDDWKDLNKFYHHPLAKQSIQWGAPPSKNVSTKVHHPVFIDEDVNGNPQLSYIDQFAEPQNRAQGLYLHAMGESLESEENCINVRVRVGSMLVVQNYMWLHGRDKFVAHEGLRRELLRQRGHFTR</sequence>
<reference evidence="5 6" key="1">
    <citation type="submission" date="2022-12" db="EMBL/GenBank/DDBJ databases">
        <title>Dasania phycosphaerae sp. nov., isolated from particulate material of the south coast of Korea.</title>
        <authorList>
            <person name="Jiang Y."/>
        </authorList>
    </citation>
    <scope>NUCLEOTIDE SEQUENCE [LARGE SCALE GENOMIC DNA]</scope>
    <source>
        <strain evidence="5 6">GY-19</strain>
    </source>
</reference>